<gene>
    <name evidence="1" type="ORF">CLV47_10631</name>
</gene>
<comment type="caution">
    <text evidence="1">The sequence shown here is derived from an EMBL/GenBank/DDBJ whole genome shotgun (WGS) entry which is preliminary data.</text>
</comment>
<evidence type="ECO:0000313" key="2">
    <source>
        <dbReference type="Proteomes" id="UP000237752"/>
    </source>
</evidence>
<dbReference type="InterPro" id="IPR021441">
    <property type="entry name" value="DUF3090"/>
</dbReference>
<dbReference type="AlphaFoldDB" id="A0A2T1A0M9"/>
<dbReference type="Pfam" id="PF11290">
    <property type="entry name" value="DUF3090"/>
    <property type="match status" value="1"/>
</dbReference>
<dbReference type="EMBL" id="PVUE01000006">
    <property type="protein sequence ID" value="PRZ42161.1"/>
    <property type="molecule type" value="Genomic_DNA"/>
</dbReference>
<name>A0A2T1A0M9_9ACTN</name>
<organism evidence="1 2">
    <name type="scientific">Antricoccus suffuscus</name>
    <dbReference type="NCBI Taxonomy" id="1629062"/>
    <lineage>
        <taxon>Bacteria</taxon>
        <taxon>Bacillati</taxon>
        <taxon>Actinomycetota</taxon>
        <taxon>Actinomycetes</taxon>
        <taxon>Geodermatophilales</taxon>
        <taxon>Antricoccaceae</taxon>
        <taxon>Antricoccus</taxon>
    </lineage>
</organism>
<proteinExistence type="predicted"/>
<evidence type="ECO:0000313" key="1">
    <source>
        <dbReference type="EMBL" id="PRZ42161.1"/>
    </source>
</evidence>
<reference evidence="1 2" key="1">
    <citation type="submission" date="2018-03" db="EMBL/GenBank/DDBJ databases">
        <title>Genomic Encyclopedia of Archaeal and Bacterial Type Strains, Phase II (KMG-II): from individual species to whole genera.</title>
        <authorList>
            <person name="Goeker M."/>
        </authorList>
    </citation>
    <scope>NUCLEOTIDE SEQUENCE [LARGE SCALE GENOMIC DNA]</scope>
    <source>
        <strain evidence="1 2">DSM 100065</strain>
    </source>
</reference>
<protein>
    <submittedName>
        <fullName evidence="1">Putative repeat protein (TIGR03847 family)</fullName>
    </submittedName>
</protein>
<dbReference type="RefSeq" id="WP_106348671.1">
    <property type="nucleotide sequence ID" value="NZ_PVUE01000006.1"/>
</dbReference>
<accession>A0A2T1A0M9</accession>
<dbReference type="OrthoDB" id="156387at2"/>
<dbReference type="Proteomes" id="UP000237752">
    <property type="component" value="Unassembled WGS sequence"/>
</dbReference>
<dbReference type="NCBIfam" id="TIGR03847">
    <property type="entry name" value="conserved hypothetical protein"/>
    <property type="match status" value="1"/>
</dbReference>
<sequence length="185" mass="19969">MSRKLHIFDRPQRFVAGTVGEPGDRVFYLQASDGGHTVSVALEKEQVRILAERVDDVIDEVTRRGEVPPIEAPAGDLGPLEMPLLEEFRVAALGLAWDDTDNVLVIEAVSGSSGEVEESGIFSDEDDAPDAIRVKLEAVQAKAFASRAAALVESGRPPCPLCSQPLSRDGHICPRQNGYHRATLA</sequence>
<keyword evidence="2" id="KW-1185">Reference proteome</keyword>